<feature type="transmembrane region" description="Helical" evidence="6">
    <location>
        <begin position="239"/>
        <end position="259"/>
    </location>
</feature>
<dbReference type="PANTHER" id="PTHR30213">
    <property type="entry name" value="INNER MEMBRANE PROTEIN YHJD"/>
    <property type="match status" value="1"/>
</dbReference>
<name>A0A081DF15_NONUL</name>
<sequence length="309" mass="34937">MSKTKDLLDRIPVLRWPVNLANKIRIPGLEGMTLYDVAETYIIGIAQGAFSARASAISYSFFMAIFPFLLFVLNLIPFIPIENFQNEFLEFVIELLPAQAVSIFDQIFKEIALQGNTGLLTIAFVSSLIFMSNGVNAVFNGFERSYHTDFNRGFFRQYAISLAVSVMLTFFLLIMVIVAGYVEYLLEELRKSNIMSETGQGGTLVFVRYLIVIILTYIFVAVLYYFGTRDGRQSRFFSIGATVTTILIVLLSVLYGIYIDNFTSYNEIYGSIGALLILMIYIWLNSNILLLGFELNASLRKLKAQNLNT</sequence>
<evidence type="ECO:0000256" key="6">
    <source>
        <dbReference type="SAM" id="Phobius"/>
    </source>
</evidence>
<feature type="transmembrane region" description="Helical" evidence="6">
    <location>
        <begin position="118"/>
        <end position="139"/>
    </location>
</feature>
<feature type="transmembrane region" description="Helical" evidence="6">
    <location>
        <begin position="160"/>
        <end position="186"/>
    </location>
</feature>
<organism evidence="7 12">
    <name type="scientific">Nonlabens ulvanivorans</name>
    <name type="common">Persicivirga ulvanivorans</name>
    <dbReference type="NCBI Taxonomy" id="906888"/>
    <lineage>
        <taxon>Bacteria</taxon>
        <taxon>Pseudomonadati</taxon>
        <taxon>Bacteroidota</taxon>
        <taxon>Flavobacteriia</taxon>
        <taxon>Flavobacteriales</taxon>
        <taxon>Flavobacteriaceae</taxon>
        <taxon>Nonlabens</taxon>
    </lineage>
</organism>
<dbReference type="EMBL" id="JPJI01000032">
    <property type="protein sequence ID" value="KEZ93311.1"/>
    <property type="molecule type" value="Genomic_DNA"/>
</dbReference>
<dbReference type="EMBL" id="PVNA01000003">
    <property type="protein sequence ID" value="PRX13564.1"/>
    <property type="molecule type" value="Genomic_DNA"/>
</dbReference>
<evidence type="ECO:0000313" key="13">
    <source>
        <dbReference type="Proteomes" id="UP000029647"/>
    </source>
</evidence>
<feature type="transmembrane region" description="Helical" evidence="6">
    <location>
        <begin position="206"/>
        <end position="227"/>
    </location>
</feature>
<keyword evidence="2" id="KW-1003">Cell membrane</keyword>
<feature type="transmembrane region" description="Helical" evidence="6">
    <location>
        <begin position="59"/>
        <end position="79"/>
    </location>
</feature>
<keyword evidence="14" id="KW-1185">Reference proteome</keyword>
<dbReference type="Proteomes" id="UP000239997">
    <property type="component" value="Unassembled WGS sequence"/>
</dbReference>
<gene>
    <name evidence="9" type="ORF">IL45_14440</name>
    <name evidence="8" type="ORF">JCM19275_1675</name>
    <name evidence="7" type="ORF">JCM19296_3119</name>
    <name evidence="10" type="ORF">LY02_01807</name>
</gene>
<dbReference type="NCBIfam" id="TIGR00765">
    <property type="entry name" value="yihY_not_rbn"/>
    <property type="match status" value="1"/>
</dbReference>
<dbReference type="Proteomes" id="UP000028980">
    <property type="component" value="Unassembled WGS sequence"/>
</dbReference>
<protein>
    <submittedName>
        <fullName evidence="7 10">Membrane protein</fullName>
    </submittedName>
    <submittedName>
        <fullName evidence="9">Ribonuclease BN</fullName>
    </submittedName>
</protein>
<reference evidence="9 11" key="2">
    <citation type="submission" date="2014-07" db="EMBL/GenBank/DDBJ databases">
        <title>Draft genome sequence of Nonlabens ulvanivorans, an ulvan degrading bacterium.</title>
        <authorList>
            <person name="Kopel M."/>
            <person name="Helbert W."/>
            <person name="Henrissat B."/>
            <person name="Doniger T."/>
            <person name="Banin E."/>
        </authorList>
    </citation>
    <scope>NUCLEOTIDE SEQUENCE [LARGE SCALE GENOMIC DNA]</scope>
    <source>
        <strain evidence="9 11">PLR</strain>
    </source>
</reference>
<dbReference type="InterPro" id="IPR017039">
    <property type="entry name" value="Virul_fac_BrkB"/>
</dbReference>
<feature type="transmembrane region" description="Helical" evidence="6">
    <location>
        <begin position="271"/>
        <end position="293"/>
    </location>
</feature>
<comment type="subcellular location">
    <subcellularLocation>
        <location evidence="1">Cell membrane</location>
        <topology evidence="1">Multi-pass membrane protein</topology>
    </subcellularLocation>
</comment>
<dbReference type="EMBL" id="BBLG01000010">
    <property type="protein sequence ID" value="GAK77511.1"/>
    <property type="molecule type" value="Genomic_DNA"/>
</dbReference>
<evidence type="ECO:0000256" key="3">
    <source>
        <dbReference type="ARBA" id="ARBA00022692"/>
    </source>
</evidence>
<evidence type="ECO:0000256" key="2">
    <source>
        <dbReference type="ARBA" id="ARBA00022475"/>
    </source>
</evidence>
<evidence type="ECO:0000313" key="14">
    <source>
        <dbReference type="Proteomes" id="UP000239997"/>
    </source>
</evidence>
<keyword evidence="3 6" id="KW-0812">Transmembrane</keyword>
<dbReference type="Proteomes" id="UP000028531">
    <property type="component" value="Unassembled WGS sequence"/>
</dbReference>
<dbReference type="EMBL" id="BBNT01000006">
    <property type="protein sequence ID" value="GAL75792.1"/>
    <property type="molecule type" value="Genomic_DNA"/>
</dbReference>
<keyword evidence="4 6" id="KW-1133">Transmembrane helix</keyword>
<dbReference type="PANTHER" id="PTHR30213:SF0">
    <property type="entry name" value="UPF0761 MEMBRANE PROTEIN YIHY"/>
    <property type="match status" value="1"/>
</dbReference>
<evidence type="ECO:0000256" key="1">
    <source>
        <dbReference type="ARBA" id="ARBA00004651"/>
    </source>
</evidence>
<evidence type="ECO:0000256" key="5">
    <source>
        <dbReference type="ARBA" id="ARBA00023136"/>
    </source>
</evidence>
<dbReference type="Proteomes" id="UP000029647">
    <property type="component" value="Unassembled WGS sequence"/>
</dbReference>
<reference evidence="10 14" key="3">
    <citation type="submission" date="2018-03" db="EMBL/GenBank/DDBJ databases">
        <title>Genomic Encyclopedia of Archaeal and Bacterial Type Strains, Phase II (KMG-II): from individual species to whole genera.</title>
        <authorList>
            <person name="Goeker M."/>
        </authorList>
    </citation>
    <scope>NUCLEOTIDE SEQUENCE [LARGE SCALE GENOMIC DNA]</scope>
    <source>
        <strain evidence="10 14">DSM 22727</strain>
    </source>
</reference>
<dbReference type="AlphaFoldDB" id="A0A081DF15"/>
<accession>A0A081DF15</accession>
<dbReference type="Pfam" id="PF03631">
    <property type="entry name" value="Virul_fac_BrkB"/>
    <property type="match status" value="1"/>
</dbReference>
<dbReference type="GO" id="GO:0005886">
    <property type="term" value="C:plasma membrane"/>
    <property type="evidence" value="ECO:0007669"/>
    <property type="project" value="UniProtKB-SubCell"/>
</dbReference>
<proteinExistence type="predicted"/>
<evidence type="ECO:0000313" key="10">
    <source>
        <dbReference type="EMBL" id="PRX13564.1"/>
    </source>
</evidence>
<evidence type="ECO:0000313" key="9">
    <source>
        <dbReference type="EMBL" id="KEZ93311.1"/>
    </source>
</evidence>
<evidence type="ECO:0000256" key="4">
    <source>
        <dbReference type="ARBA" id="ARBA00022989"/>
    </source>
</evidence>
<evidence type="ECO:0000313" key="8">
    <source>
        <dbReference type="EMBL" id="GAL75792.1"/>
    </source>
</evidence>
<evidence type="ECO:0000313" key="11">
    <source>
        <dbReference type="Proteomes" id="UP000028531"/>
    </source>
</evidence>
<dbReference type="PIRSF" id="PIRSF035875">
    <property type="entry name" value="RNase_BN"/>
    <property type="match status" value="1"/>
</dbReference>
<keyword evidence="5 6" id="KW-0472">Membrane</keyword>
<dbReference type="OrthoDB" id="977385at2"/>
<reference evidence="12 13" key="1">
    <citation type="journal article" date="2014" name="Genome Announc.">
        <title>Draft Genome Sequences of Marine Flavobacterium Nonlabens Strains NR17, NR24, NR27, NR32, NR33, and Ara13.</title>
        <authorList>
            <person name="Nakanishi M."/>
            <person name="Meirelles P."/>
            <person name="Suzuki R."/>
            <person name="Takatani N."/>
            <person name="Mino S."/>
            <person name="Suda W."/>
            <person name="Oshima K."/>
            <person name="Hattori M."/>
            <person name="Ohkuma M."/>
            <person name="Hosokawa M."/>
            <person name="Miyashita K."/>
            <person name="Thompson F.L."/>
            <person name="Niwa A."/>
            <person name="Sawabe T."/>
            <person name="Sawabe T."/>
        </authorList>
    </citation>
    <scope>NUCLEOTIDE SEQUENCE [LARGE SCALE GENOMIC DNA]</scope>
    <source>
        <strain evidence="8">JCM 19275</strain>
        <strain evidence="7">JCM 19296</strain>
        <strain evidence="13">JCM19275</strain>
        <strain evidence="12">JCM19296</strain>
    </source>
</reference>
<comment type="caution">
    <text evidence="7">The sequence shown here is derived from an EMBL/GenBank/DDBJ whole genome shotgun (WGS) entry which is preliminary data.</text>
</comment>
<evidence type="ECO:0000313" key="7">
    <source>
        <dbReference type="EMBL" id="GAK77511.1"/>
    </source>
</evidence>
<evidence type="ECO:0000313" key="12">
    <source>
        <dbReference type="Proteomes" id="UP000028980"/>
    </source>
</evidence>
<dbReference type="RefSeq" id="WP_036585076.1">
    <property type="nucleotide sequence ID" value="NZ_CP138994.1"/>
</dbReference>